<accession>V5B0T5</accession>
<reference evidence="4 5" key="1">
    <citation type="journal article" date="2014" name="Genome Announc.">
        <title>Trypanosoma cruzi Clone Dm28c Draft Genome Sequence.</title>
        <authorList>
            <person name="Grisard E.C."/>
            <person name="Teixeira S.M."/>
            <person name="de Almeida L.G."/>
            <person name="Stoco P.H."/>
            <person name="Gerber A.L."/>
            <person name="Talavera-Lopez C."/>
            <person name="Lima O.C."/>
            <person name="Andersson B."/>
            <person name="de Vasconcelos A.T."/>
        </authorList>
    </citation>
    <scope>NUCLEOTIDE SEQUENCE [LARGE SCALE GENOMIC DNA]</scope>
    <source>
        <strain evidence="4 5">Dm28c</strain>
    </source>
</reference>
<feature type="transmembrane region" description="Helical" evidence="1">
    <location>
        <begin position="244"/>
        <end position="261"/>
    </location>
</feature>
<comment type="caution">
    <text evidence="4">The sequence shown here is derived from an EMBL/GenBank/DDBJ whole genome shotgun (WGS) entry which is preliminary data.</text>
</comment>
<dbReference type="OrthoDB" id="10355033at2759"/>
<evidence type="ECO:0000259" key="3">
    <source>
        <dbReference type="Pfam" id="PF22279"/>
    </source>
</evidence>
<proteinExistence type="predicted"/>
<dbReference type="SMART" id="SM00710">
    <property type="entry name" value="PbH1"/>
    <property type="match status" value="5"/>
</dbReference>
<evidence type="ECO:0000313" key="4">
    <source>
        <dbReference type="EMBL" id="ESS61134.1"/>
    </source>
</evidence>
<dbReference type="Pfam" id="PF22274">
    <property type="entry name" value="DGF-1_beta-sheet"/>
    <property type="match status" value="1"/>
</dbReference>
<keyword evidence="1" id="KW-0472">Membrane</keyword>
<feature type="domain" description="Dispersed gene family protein 1 beta-sheet" evidence="2">
    <location>
        <begin position="271"/>
        <end position="425"/>
    </location>
</feature>
<evidence type="ECO:0000256" key="1">
    <source>
        <dbReference type="SAM" id="Phobius"/>
    </source>
</evidence>
<dbReference type="VEuPathDB" id="TriTrypDB:TCDM_11294"/>
<evidence type="ECO:0000313" key="5">
    <source>
        <dbReference type="Proteomes" id="UP000017861"/>
    </source>
</evidence>
<evidence type="ECO:0008006" key="6">
    <source>
        <dbReference type="Google" id="ProtNLM"/>
    </source>
</evidence>
<dbReference type="Proteomes" id="UP000017861">
    <property type="component" value="Unassembled WGS sequence"/>
</dbReference>
<feature type="domain" description="Dispersed gene family protein 1 N-terminal" evidence="3">
    <location>
        <begin position="105"/>
        <end position="202"/>
    </location>
</feature>
<keyword evidence="1" id="KW-1133">Transmembrane helix</keyword>
<dbReference type="Gene3D" id="2.160.20.10">
    <property type="entry name" value="Single-stranded right-handed beta-helix, Pectin lyase-like"/>
    <property type="match status" value="1"/>
</dbReference>
<protein>
    <recommendedName>
        <fullName evidence="6">Dispersed gene family protein 1 (DGF-1)</fullName>
    </recommendedName>
</protein>
<gene>
    <name evidence="4" type="ORF">TCDM_11294</name>
</gene>
<dbReference type="InterPro" id="IPR012334">
    <property type="entry name" value="Pectin_lyas_fold"/>
</dbReference>
<dbReference type="SUPFAM" id="SSF51126">
    <property type="entry name" value="Pectin lyase-like"/>
    <property type="match status" value="1"/>
</dbReference>
<keyword evidence="1" id="KW-0812">Transmembrane</keyword>
<dbReference type="InterPro" id="IPR053914">
    <property type="entry name" value="DGF-1_N"/>
</dbReference>
<feature type="domain" description="Dispersed gene family protein 1 N-terminal" evidence="3">
    <location>
        <begin position="525"/>
        <end position="597"/>
    </location>
</feature>
<organism evidence="4 5">
    <name type="scientific">Trypanosoma cruzi Dm28c</name>
    <dbReference type="NCBI Taxonomy" id="1416333"/>
    <lineage>
        <taxon>Eukaryota</taxon>
        <taxon>Discoba</taxon>
        <taxon>Euglenozoa</taxon>
        <taxon>Kinetoplastea</taxon>
        <taxon>Metakinetoplastina</taxon>
        <taxon>Trypanosomatida</taxon>
        <taxon>Trypanosomatidae</taxon>
        <taxon>Trypanosoma</taxon>
        <taxon>Schizotrypanum</taxon>
    </lineage>
</organism>
<dbReference type="Pfam" id="PF22279">
    <property type="entry name" value="DGF-1_N"/>
    <property type="match status" value="2"/>
</dbReference>
<dbReference type="EMBL" id="AYLP01000334">
    <property type="protein sequence ID" value="ESS61134.1"/>
    <property type="molecule type" value="Genomic_DNA"/>
</dbReference>
<dbReference type="AlphaFoldDB" id="V5B0T5"/>
<dbReference type="InterPro" id="IPR053915">
    <property type="entry name" value="DGF-1_b-sheet_dom"/>
</dbReference>
<dbReference type="InterPro" id="IPR011050">
    <property type="entry name" value="Pectin_lyase_fold/virulence"/>
</dbReference>
<name>V5B0T5_TRYCR</name>
<dbReference type="InterPro" id="IPR006626">
    <property type="entry name" value="PbH1"/>
</dbReference>
<evidence type="ECO:0000259" key="2">
    <source>
        <dbReference type="Pfam" id="PF22274"/>
    </source>
</evidence>
<sequence length="804" mass="84564">MESCVCVNAVDMKNGGYIDVENNTMRSVNGVNLFRDTTVGSSGLLRVADCTFVGGTEFFDPALVYVSGSVTLEGGAQWRVEGNSVRAASVLSIPYSWQNIQLSGSGTTVVFAQNRQVDDSFTVADLSLPQTIVELSARFVAGCNLQGDEEVSCDDVLPEDVVVFVCGTCNDDAACYMPGTESVDRSSCSCSCKDGFHGASCLPFEVPDAVLPPLPERAVDGDTSCVVNQTLTDLTLKMWKTHRCYVGVTFSGVGAVLTFFLNRMPLHLPINITLTGCTFLDGAALQFVGGAGAADSAGVLIRVSQTVMRSSVVVFALALPQHCDIAVTEVDAVQSSEVHLPDTVNNKLIVVMLHEVVLTDSSLLVSNVNARASKRDAFGLYSIGTLTLVRGSSLYTRYCSFDGYTHLFYLDILSVSDRSVFALLNNTVLFGTSLLYEYRGFSVSEHSVLRVVGNSGSVSCAIYSLNSWTVQRSSWLDWRDNDVGVGAMLYDSESAFVSIDGSSAVTLTGFKMGSTGLSRPLLSQSEAGYRFVAGCLTVAGREVTTAAELELHCITNVTTVAACGECTREGDCFAPLTAAVIDCKCQCAAGGHGDVCVPAPVPAGPPPPPQLPPPPTPPPSTPPVGECISDMVYPEVAQSVGSGLSWLCYRNVTFSGGGMSLTVLIGAMTGDVANVTFDGCTWRDGAVLLLLGSAHAFVGSLNIVVTGNTFSDALLSPEGVFPPHTSITISGNRFTVTRLIPRSGLDLGSLSCVAMNELAISNGSAVVLSGNVFQSVTASSSGIRVSRSALRVSWLCVCGGGQHV</sequence>